<dbReference type="NCBIfam" id="TIGR02937">
    <property type="entry name" value="sigma70-ECF"/>
    <property type="match status" value="1"/>
</dbReference>
<dbReference type="SUPFAM" id="SSF88659">
    <property type="entry name" value="Sigma3 and sigma4 domains of RNA polymerase sigma factors"/>
    <property type="match status" value="1"/>
</dbReference>
<dbReference type="Proteomes" id="UP001326715">
    <property type="component" value="Chromosome"/>
</dbReference>
<comment type="similarity">
    <text evidence="1">Belongs to the sigma-70 factor family. ECF subfamily.</text>
</comment>
<dbReference type="GO" id="GO:0006352">
    <property type="term" value="P:DNA-templated transcription initiation"/>
    <property type="evidence" value="ECO:0007669"/>
    <property type="project" value="InterPro"/>
</dbReference>
<dbReference type="Proteomes" id="UP000183788">
    <property type="component" value="Unassembled WGS sequence"/>
</dbReference>
<dbReference type="OrthoDB" id="1524077at2"/>
<dbReference type="InterPro" id="IPR007627">
    <property type="entry name" value="RNA_pol_sigma70_r2"/>
</dbReference>
<dbReference type="AlphaFoldDB" id="A0A1K1MHX4"/>
<keyword evidence="3" id="KW-0731">Sigma factor</keyword>
<dbReference type="Pfam" id="PF08281">
    <property type="entry name" value="Sigma70_r4_2"/>
    <property type="match status" value="1"/>
</dbReference>
<keyword evidence="10" id="KW-1185">Reference proteome</keyword>
<evidence type="ECO:0000313" key="10">
    <source>
        <dbReference type="Proteomes" id="UP001326715"/>
    </source>
</evidence>
<feature type="domain" description="RNA polymerase sigma factor 70 region 4 type 2" evidence="6">
    <location>
        <begin position="121"/>
        <end position="172"/>
    </location>
</feature>
<dbReference type="PANTHER" id="PTHR43133:SF46">
    <property type="entry name" value="RNA POLYMERASE SIGMA-70 FACTOR ECF SUBFAMILY"/>
    <property type="match status" value="1"/>
</dbReference>
<keyword evidence="2" id="KW-0805">Transcription regulation</keyword>
<dbReference type="PANTHER" id="PTHR43133">
    <property type="entry name" value="RNA POLYMERASE ECF-TYPE SIGMA FACTO"/>
    <property type="match status" value="1"/>
</dbReference>
<dbReference type="Pfam" id="PF04542">
    <property type="entry name" value="Sigma70_r2"/>
    <property type="match status" value="1"/>
</dbReference>
<feature type="domain" description="RNA polymerase sigma-70 region 2" evidence="5">
    <location>
        <begin position="25"/>
        <end position="91"/>
    </location>
</feature>
<dbReference type="Gene3D" id="1.10.10.10">
    <property type="entry name" value="Winged helix-like DNA-binding domain superfamily/Winged helix DNA-binding domain"/>
    <property type="match status" value="1"/>
</dbReference>
<dbReference type="Gene3D" id="1.10.1740.10">
    <property type="match status" value="1"/>
</dbReference>
<evidence type="ECO:0000259" key="5">
    <source>
        <dbReference type="Pfam" id="PF04542"/>
    </source>
</evidence>
<keyword evidence="4" id="KW-0804">Transcription</keyword>
<sequence>MLPLNNTDIVTGVRNRDKQIFEIIFNQFSPSMFSIALRYLKDQEEAQDIVQDVFLNLWRTAENLDERAPIQHYLARATVNTCLNRIKKTQRQQAYAKEQQQTQEPGTIEHLLLEHKELEAQYLSILEKLPEQCRRVFEMSRIKGLSPAEISAQLNISINTVYTHLTTALKKIRLGLLNQQ</sequence>
<reference evidence="8 10" key="2">
    <citation type="submission" date="2023-11" db="EMBL/GenBank/DDBJ databases">
        <title>MicrobeMod: A computational toolkit for identifying prokaryotic methylation and restriction-modification with nanopore sequencing.</title>
        <authorList>
            <person name="Crits-Christoph A."/>
            <person name="Kang S.C."/>
            <person name="Lee H."/>
            <person name="Ostrov N."/>
        </authorList>
    </citation>
    <scope>NUCLEOTIDE SEQUENCE [LARGE SCALE GENOMIC DNA]</scope>
    <source>
        <strain evidence="8 10">ATCC 23090</strain>
    </source>
</reference>
<accession>A0A1K1MHX4</accession>
<dbReference type="InterPro" id="IPR013249">
    <property type="entry name" value="RNA_pol_sigma70_r4_t2"/>
</dbReference>
<organism evidence="7 9">
    <name type="scientific">Chitinophaga sancti</name>
    <dbReference type="NCBI Taxonomy" id="1004"/>
    <lineage>
        <taxon>Bacteria</taxon>
        <taxon>Pseudomonadati</taxon>
        <taxon>Bacteroidota</taxon>
        <taxon>Chitinophagia</taxon>
        <taxon>Chitinophagales</taxon>
        <taxon>Chitinophagaceae</taxon>
        <taxon>Chitinophaga</taxon>
    </lineage>
</organism>
<dbReference type="InterPro" id="IPR013325">
    <property type="entry name" value="RNA_pol_sigma_r2"/>
</dbReference>
<dbReference type="GO" id="GO:0003677">
    <property type="term" value="F:DNA binding"/>
    <property type="evidence" value="ECO:0007669"/>
    <property type="project" value="InterPro"/>
</dbReference>
<proteinExistence type="inferred from homology"/>
<dbReference type="RefSeq" id="WP_072357125.1">
    <property type="nucleotide sequence ID" value="NZ_CBHWAX010000084.1"/>
</dbReference>
<name>A0A1K1MHX4_9BACT</name>
<dbReference type="EMBL" id="CP140154">
    <property type="protein sequence ID" value="WQG91670.1"/>
    <property type="molecule type" value="Genomic_DNA"/>
</dbReference>
<evidence type="ECO:0000313" key="8">
    <source>
        <dbReference type="EMBL" id="WQG91670.1"/>
    </source>
</evidence>
<dbReference type="InterPro" id="IPR013324">
    <property type="entry name" value="RNA_pol_sigma_r3/r4-like"/>
</dbReference>
<evidence type="ECO:0000313" key="7">
    <source>
        <dbReference type="EMBL" id="SFW22772.1"/>
    </source>
</evidence>
<gene>
    <name evidence="7" type="ORF">SAMN05661012_00595</name>
    <name evidence="8" type="ORF">SR876_09155</name>
</gene>
<dbReference type="EMBL" id="FPIZ01000002">
    <property type="protein sequence ID" value="SFW22772.1"/>
    <property type="molecule type" value="Genomic_DNA"/>
</dbReference>
<dbReference type="GO" id="GO:0016987">
    <property type="term" value="F:sigma factor activity"/>
    <property type="evidence" value="ECO:0007669"/>
    <property type="project" value="UniProtKB-KW"/>
</dbReference>
<evidence type="ECO:0000256" key="3">
    <source>
        <dbReference type="ARBA" id="ARBA00023082"/>
    </source>
</evidence>
<reference evidence="7 9" key="1">
    <citation type="submission" date="2016-11" db="EMBL/GenBank/DDBJ databases">
        <authorList>
            <person name="Jaros S."/>
            <person name="Januszkiewicz K."/>
            <person name="Wedrychowicz H."/>
        </authorList>
    </citation>
    <scope>NUCLEOTIDE SEQUENCE [LARGE SCALE GENOMIC DNA]</scope>
    <source>
        <strain evidence="7 9">DSM 784</strain>
    </source>
</reference>
<dbReference type="InterPro" id="IPR014327">
    <property type="entry name" value="RNA_pol_sigma70_bacteroid"/>
</dbReference>
<protein>
    <submittedName>
        <fullName evidence="7 8">RNA polymerase sigma-70 factor</fullName>
    </submittedName>
</protein>
<dbReference type="InterPro" id="IPR036388">
    <property type="entry name" value="WH-like_DNA-bd_sf"/>
</dbReference>
<dbReference type="CDD" id="cd06171">
    <property type="entry name" value="Sigma70_r4"/>
    <property type="match status" value="1"/>
</dbReference>
<dbReference type="InterPro" id="IPR014284">
    <property type="entry name" value="RNA_pol_sigma-70_dom"/>
</dbReference>
<evidence type="ECO:0000256" key="1">
    <source>
        <dbReference type="ARBA" id="ARBA00010641"/>
    </source>
</evidence>
<evidence type="ECO:0000259" key="6">
    <source>
        <dbReference type="Pfam" id="PF08281"/>
    </source>
</evidence>
<evidence type="ECO:0000313" key="9">
    <source>
        <dbReference type="Proteomes" id="UP000183788"/>
    </source>
</evidence>
<dbReference type="NCBIfam" id="TIGR02985">
    <property type="entry name" value="Sig70_bacteroi1"/>
    <property type="match status" value="1"/>
</dbReference>
<evidence type="ECO:0000256" key="4">
    <source>
        <dbReference type="ARBA" id="ARBA00023163"/>
    </source>
</evidence>
<dbReference type="SUPFAM" id="SSF88946">
    <property type="entry name" value="Sigma2 domain of RNA polymerase sigma factors"/>
    <property type="match status" value="1"/>
</dbReference>
<dbReference type="STRING" id="1004.SAMN05661012_00595"/>
<dbReference type="InterPro" id="IPR039425">
    <property type="entry name" value="RNA_pol_sigma-70-like"/>
</dbReference>
<evidence type="ECO:0000256" key="2">
    <source>
        <dbReference type="ARBA" id="ARBA00023015"/>
    </source>
</evidence>